<dbReference type="InterPro" id="IPR003812">
    <property type="entry name" value="Fido"/>
</dbReference>
<dbReference type="OrthoDB" id="123270at2157"/>
<dbReference type="Gene3D" id="1.20.120.1870">
    <property type="entry name" value="Fic/DOC protein, Fido domain"/>
    <property type="match status" value="1"/>
</dbReference>
<dbReference type="InterPro" id="IPR036597">
    <property type="entry name" value="Fido-like_dom_sf"/>
</dbReference>
<keyword evidence="3" id="KW-1185">Reference proteome</keyword>
<dbReference type="SUPFAM" id="SSF140931">
    <property type="entry name" value="Fic-like"/>
    <property type="match status" value="1"/>
</dbReference>
<dbReference type="Pfam" id="PF02661">
    <property type="entry name" value="Fic"/>
    <property type="match status" value="1"/>
</dbReference>
<dbReference type="RefSeq" id="WP_052368754.1">
    <property type="nucleotide sequence ID" value="NZ_JMIY01000004.1"/>
</dbReference>
<dbReference type="GO" id="GO:0016301">
    <property type="term" value="F:kinase activity"/>
    <property type="evidence" value="ECO:0007669"/>
    <property type="project" value="InterPro"/>
</dbReference>
<gene>
    <name evidence="2" type="ORF">ANME2D_01908</name>
</gene>
<dbReference type="PANTHER" id="PTHR39426">
    <property type="entry name" value="HOMOLOGY TO DEATH-ON-CURING PROTEIN OF PHAGE P1"/>
    <property type="match status" value="1"/>
</dbReference>
<name>A0A062V5I9_9EURY</name>
<dbReference type="InterPro" id="IPR006440">
    <property type="entry name" value="Doc"/>
</dbReference>
<feature type="domain" description="Fido" evidence="1">
    <location>
        <begin position="11"/>
        <end position="123"/>
    </location>
</feature>
<evidence type="ECO:0000313" key="3">
    <source>
        <dbReference type="Proteomes" id="UP000027153"/>
    </source>
</evidence>
<dbReference type="AlphaFoldDB" id="A0A062V5I9"/>
<evidence type="ECO:0000313" key="2">
    <source>
        <dbReference type="EMBL" id="KCZ71853.1"/>
    </source>
</evidence>
<reference evidence="2 3" key="1">
    <citation type="journal article" date="2013" name="Nature">
        <title>Anaerobic oxidation of methane coupled to nitrate reduction in a novel archaeal lineage.</title>
        <authorList>
            <person name="Haroon M.F."/>
            <person name="Hu S."/>
            <person name="Shi Y."/>
            <person name="Imelfort M."/>
            <person name="Keller J."/>
            <person name="Hugenholtz P."/>
            <person name="Yuan Z."/>
            <person name="Tyson G.W."/>
        </authorList>
    </citation>
    <scope>NUCLEOTIDE SEQUENCE [LARGE SCALE GENOMIC DNA]</scope>
    <source>
        <strain evidence="2 3">ANME-2d</strain>
    </source>
</reference>
<proteinExistence type="predicted"/>
<dbReference type="NCBIfam" id="TIGR01550">
    <property type="entry name" value="DOC_P1"/>
    <property type="match status" value="1"/>
</dbReference>
<dbReference type="InterPro" id="IPR053737">
    <property type="entry name" value="Type_II_TA_Toxin"/>
</dbReference>
<protein>
    <submittedName>
        <fullName evidence="2">Death-on-curing family protein</fullName>
    </submittedName>
</protein>
<dbReference type="PATRIC" id="fig|1392998.3.peg.1909"/>
<evidence type="ECO:0000259" key="1">
    <source>
        <dbReference type="PROSITE" id="PS51459"/>
    </source>
</evidence>
<sequence>MVEAEKDILIPSTDDIITINQKLGGTVLNRGIIDFIIAKIEAKVPKKDYKRQIATIAAVFWFEIIQGHPFVDGNKRTGTEIMKLFLKKNGFKLNTPLAGLVYISLKIANNEISYSELINWLYRRLENGNLY</sequence>
<dbReference type="Proteomes" id="UP000027153">
    <property type="component" value="Unassembled WGS sequence"/>
</dbReference>
<dbReference type="PROSITE" id="PS51459">
    <property type="entry name" value="FIDO"/>
    <property type="match status" value="1"/>
</dbReference>
<comment type="caution">
    <text evidence="2">The sequence shown here is derived from an EMBL/GenBank/DDBJ whole genome shotgun (WGS) entry which is preliminary data.</text>
</comment>
<dbReference type="PANTHER" id="PTHR39426:SF1">
    <property type="entry name" value="HOMOLOGY TO DEATH-ON-CURING PROTEIN OF PHAGE P1"/>
    <property type="match status" value="1"/>
</dbReference>
<organism evidence="2 3">
    <name type="scientific">Candidatus Methanoperedens nitratireducens</name>
    <dbReference type="NCBI Taxonomy" id="1392998"/>
    <lineage>
        <taxon>Archaea</taxon>
        <taxon>Methanobacteriati</taxon>
        <taxon>Methanobacteriota</taxon>
        <taxon>Stenosarchaea group</taxon>
        <taxon>Methanomicrobia</taxon>
        <taxon>Methanosarcinales</taxon>
        <taxon>ANME-2 cluster</taxon>
        <taxon>Candidatus Methanoperedentaceae</taxon>
        <taxon>Candidatus Methanoperedens</taxon>
    </lineage>
</organism>
<accession>A0A062V5I9</accession>
<dbReference type="EMBL" id="JMIY01000004">
    <property type="protein sequence ID" value="KCZ71853.1"/>
    <property type="molecule type" value="Genomic_DNA"/>
</dbReference>